<dbReference type="EMBL" id="JBHUOF010000034">
    <property type="protein sequence ID" value="MFD2801757.1"/>
    <property type="molecule type" value="Genomic_DNA"/>
</dbReference>
<evidence type="ECO:0000259" key="3">
    <source>
        <dbReference type="Pfam" id="PF16158"/>
    </source>
</evidence>
<evidence type="ECO:0000256" key="1">
    <source>
        <dbReference type="SAM" id="MobiDB-lite"/>
    </source>
</evidence>
<comment type="caution">
    <text evidence="4">The sequence shown here is derived from an EMBL/GenBank/DDBJ whole genome shotgun (WGS) entry which is preliminary data.</text>
</comment>
<keyword evidence="2" id="KW-0812">Transmembrane</keyword>
<dbReference type="Gene3D" id="2.60.40.10">
    <property type="entry name" value="Immunoglobulins"/>
    <property type="match status" value="1"/>
</dbReference>
<dbReference type="PANTHER" id="PTHR20930">
    <property type="entry name" value="OVARIAN CARCINOMA ANTIGEN CA125-RELATED"/>
    <property type="match status" value="1"/>
</dbReference>
<dbReference type="RefSeq" id="WP_377393045.1">
    <property type="nucleotide sequence ID" value="NZ_JBHSAN010000035.1"/>
</dbReference>
<gene>
    <name evidence="4" type="ORF">ACFS2C_20410</name>
</gene>
<dbReference type="InterPro" id="IPR032350">
    <property type="entry name" value="Nbr1_FW"/>
</dbReference>
<accession>A0ABW5WF63</accession>
<dbReference type="InterPro" id="IPR013783">
    <property type="entry name" value="Ig-like_fold"/>
</dbReference>
<proteinExistence type="predicted"/>
<feature type="domain" description="Nbr1 FW" evidence="3">
    <location>
        <begin position="245"/>
        <end position="331"/>
    </location>
</feature>
<organism evidence="4 5">
    <name type="scientific">Prauserella oleivorans</name>
    <dbReference type="NCBI Taxonomy" id="1478153"/>
    <lineage>
        <taxon>Bacteria</taxon>
        <taxon>Bacillati</taxon>
        <taxon>Actinomycetota</taxon>
        <taxon>Actinomycetes</taxon>
        <taxon>Pseudonocardiales</taxon>
        <taxon>Pseudonocardiaceae</taxon>
        <taxon>Prauserella</taxon>
    </lineage>
</organism>
<reference evidence="5" key="1">
    <citation type="journal article" date="2019" name="Int. J. Syst. Evol. Microbiol.">
        <title>The Global Catalogue of Microorganisms (GCM) 10K type strain sequencing project: providing services to taxonomists for standard genome sequencing and annotation.</title>
        <authorList>
            <consortium name="The Broad Institute Genomics Platform"/>
            <consortium name="The Broad Institute Genome Sequencing Center for Infectious Disease"/>
            <person name="Wu L."/>
            <person name="Ma J."/>
        </authorList>
    </citation>
    <scope>NUCLEOTIDE SEQUENCE [LARGE SCALE GENOMIC DNA]</scope>
    <source>
        <strain evidence="5">IBRC-M 10906</strain>
    </source>
</reference>
<protein>
    <submittedName>
        <fullName evidence="4">NBR1-Ig-like domain-containing protein</fullName>
    </submittedName>
</protein>
<sequence>MIDNSGRRGRTATCPDAEGPVAEFARGLWELKKAAGDPSYDRMRTELGALASKSALSAAARGERLPSWDTTWEFVRVLAVRVLGEPEDVVRARWRSRWERARDAAAAGERRAEQPGATPPVPREPGRPGRPGSQQPTQEQSTAVTGAALPEAGNAGQSVAGPTGDTAHPPTPRPDPGRSGRRRRRSRAVGIVAVVAAVVLLAGGVIAAMRILRTPPGPPDAGATRVPLAPLIPGDRSVLLSDLSVPDGTEIPTGTVFTKTWEFRNAGTVAWVGRYLRREGSFGDGDGCVTPDRVPIPETRPGETVRVSVEVRAPDQPGYCQVYWKMVDAKGRLLLPGVRAVYFFVEIVD</sequence>
<name>A0ABW5WF63_9PSEU</name>
<evidence type="ECO:0000313" key="5">
    <source>
        <dbReference type="Proteomes" id="UP001597478"/>
    </source>
</evidence>
<evidence type="ECO:0000256" key="2">
    <source>
        <dbReference type="SAM" id="Phobius"/>
    </source>
</evidence>
<dbReference type="Proteomes" id="UP001597478">
    <property type="component" value="Unassembled WGS sequence"/>
</dbReference>
<keyword evidence="2" id="KW-1133">Transmembrane helix</keyword>
<dbReference type="PANTHER" id="PTHR20930:SF0">
    <property type="entry name" value="PROTEIN ILRUN"/>
    <property type="match status" value="1"/>
</dbReference>
<keyword evidence="5" id="KW-1185">Reference proteome</keyword>
<dbReference type="CDD" id="cd14947">
    <property type="entry name" value="NBR1_like"/>
    <property type="match status" value="1"/>
</dbReference>
<keyword evidence="2" id="KW-0472">Membrane</keyword>
<evidence type="ECO:0000313" key="4">
    <source>
        <dbReference type="EMBL" id="MFD2801757.1"/>
    </source>
</evidence>
<feature type="transmembrane region" description="Helical" evidence="2">
    <location>
        <begin position="188"/>
        <end position="209"/>
    </location>
</feature>
<dbReference type="Pfam" id="PF16158">
    <property type="entry name" value="N_BRCA1_IG"/>
    <property type="match status" value="1"/>
</dbReference>
<feature type="region of interest" description="Disordered" evidence="1">
    <location>
        <begin position="105"/>
        <end position="184"/>
    </location>
</feature>